<dbReference type="InterPro" id="IPR036390">
    <property type="entry name" value="WH_DNA-bd_sf"/>
</dbReference>
<dbReference type="Pfam" id="PF03466">
    <property type="entry name" value="LysR_substrate"/>
    <property type="match status" value="1"/>
</dbReference>
<dbReference type="GO" id="GO:0003677">
    <property type="term" value="F:DNA binding"/>
    <property type="evidence" value="ECO:0007669"/>
    <property type="project" value="UniProtKB-KW"/>
</dbReference>
<gene>
    <name evidence="7" type="ORF">SAMN04487993_102556</name>
</gene>
<keyword evidence="3" id="KW-0238">DNA-binding</keyword>
<name>A0A1G8SPS8_9RHOB</name>
<dbReference type="PROSITE" id="PS50931">
    <property type="entry name" value="HTH_LYSR"/>
    <property type="match status" value="1"/>
</dbReference>
<reference evidence="7 8" key="1">
    <citation type="submission" date="2016-10" db="EMBL/GenBank/DDBJ databases">
        <authorList>
            <person name="de Groot N.N."/>
        </authorList>
    </citation>
    <scope>NUCLEOTIDE SEQUENCE [LARGE SCALE GENOMIC DNA]</scope>
    <source>
        <strain evidence="7 8">DSM 26424</strain>
    </source>
</reference>
<dbReference type="PANTHER" id="PTHR30346:SF26">
    <property type="entry name" value="HYDROGEN PEROXIDE-INDUCIBLE GENES ACTIVATOR"/>
    <property type="match status" value="1"/>
</dbReference>
<dbReference type="Pfam" id="PF00126">
    <property type="entry name" value="HTH_1"/>
    <property type="match status" value="1"/>
</dbReference>
<protein>
    <submittedName>
        <fullName evidence="7">LysR family transcriptional regulator, hydrogen peroxide-inducible genes activator</fullName>
    </submittedName>
</protein>
<dbReference type="Gene3D" id="3.40.190.10">
    <property type="entry name" value="Periplasmic binding protein-like II"/>
    <property type="match status" value="2"/>
</dbReference>
<accession>A0A1G8SPS8</accession>
<keyword evidence="8" id="KW-1185">Reference proteome</keyword>
<dbReference type="InterPro" id="IPR000847">
    <property type="entry name" value="LysR_HTH_N"/>
</dbReference>
<dbReference type="GO" id="GO:0032993">
    <property type="term" value="C:protein-DNA complex"/>
    <property type="evidence" value="ECO:0007669"/>
    <property type="project" value="TreeGrafter"/>
</dbReference>
<dbReference type="PANTHER" id="PTHR30346">
    <property type="entry name" value="TRANSCRIPTIONAL DUAL REGULATOR HCAR-RELATED"/>
    <property type="match status" value="1"/>
</dbReference>
<evidence type="ECO:0000256" key="1">
    <source>
        <dbReference type="ARBA" id="ARBA00009437"/>
    </source>
</evidence>
<dbReference type="CDD" id="cd08411">
    <property type="entry name" value="PBP2_OxyR"/>
    <property type="match status" value="1"/>
</dbReference>
<dbReference type="FunFam" id="1.10.10.10:FF:000001">
    <property type="entry name" value="LysR family transcriptional regulator"/>
    <property type="match status" value="1"/>
</dbReference>
<dbReference type="RefSeq" id="WP_089851007.1">
    <property type="nucleotide sequence ID" value="NZ_FNEJ01000025.1"/>
</dbReference>
<dbReference type="SUPFAM" id="SSF53850">
    <property type="entry name" value="Periplasmic binding protein-like II"/>
    <property type="match status" value="1"/>
</dbReference>
<dbReference type="Proteomes" id="UP000199093">
    <property type="component" value="Unassembled WGS sequence"/>
</dbReference>
<dbReference type="InterPro" id="IPR005119">
    <property type="entry name" value="LysR_subst-bd"/>
</dbReference>
<evidence type="ECO:0000256" key="4">
    <source>
        <dbReference type="ARBA" id="ARBA00023159"/>
    </source>
</evidence>
<evidence type="ECO:0000259" key="6">
    <source>
        <dbReference type="PROSITE" id="PS50931"/>
    </source>
</evidence>
<sequence length="306" mass="34246">MPTLRQLQYLVAVADHLHFRRAAEQCHVTQPTLSAQLRELEERLGAQLVERTRARVALTPSGAAIVERARRVLGEVEEMRVIGRTGQGVLASTIRVGVVQSTGSYLLPLIVPQLHADYPQLRFYIREGLPATVLRELEDGSLDLLFFPLPVRRADFETLSLFREPIHVVAPHDHRLAAENAVDPAMLKGETILALEAAHNLYDKVRDIGRDYGAEISHDYEGTSLDTLRQMVAMGMGISLMPALYVRSEVEPQDIVVARPFRGTAPARTIGMVWRRGSARHKEYLLLSQLICRILKQRVAEITVLG</sequence>
<keyword evidence="4" id="KW-0010">Activator</keyword>
<dbReference type="GO" id="GO:0003700">
    <property type="term" value="F:DNA-binding transcription factor activity"/>
    <property type="evidence" value="ECO:0007669"/>
    <property type="project" value="InterPro"/>
</dbReference>
<comment type="similarity">
    <text evidence="1">Belongs to the LysR transcriptional regulatory family.</text>
</comment>
<feature type="domain" description="HTH lysR-type" evidence="6">
    <location>
        <begin position="2"/>
        <end position="59"/>
    </location>
</feature>
<organism evidence="7 8">
    <name type="scientific">Salipiger marinus</name>
    <dbReference type="NCBI Taxonomy" id="555512"/>
    <lineage>
        <taxon>Bacteria</taxon>
        <taxon>Pseudomonadati</taxon>
        <taxon>Pseudomonadota</taxon>
        <taxon>Alphaproteobacteria</taxon>
        <taxon>Rhodobacterales</taxon>
        <taxon>Roseobacteraceae</taxon>
        <taxon>Salipiger</taxon>
    </lineage>
</organism>
<dbReference type="AlphaFoldDB" id="A0A1G8SPS8"/>
<dbReference type="EMBL" id="FNEJ01000025">
    <property type="protein sequence ID" value="SDJ30745.1"/>
    <property type="molecule type" value="Genomic_DNA"/>
</dbReference>
<evidence type="ECO:0000313" key="8">
    <source>
        <dbReference type="Proteomes" id="UP000199093"/>
    </source>
</evidence>
<dbReference type="SUPFAM" id="SSF46785">
    <property type="entry name" value="Winged helix' DNA-binding domain"/>
    <property type="match status" value="1"/>
</dbReference>
<evidence type="ECO:0000313" key="7">
    <source>
        <dbReference type="EMBL" id="SDJ30745.1"/>
    </source>
</evidence>
<evidence type="ECO:0000256" key="3">
    <source>
        <dbReference type="ARBA" id="ARBA00023125"/>
    </source>
</evidence>
<proteinExistence type="inferred from homology"/>
<dbReference type="PRINTS" id="PR00039">
    <property type="entry name" value="HTHLYSR"/>
</dbReference>
<keyword evidence="2" id="KW-0805">Transcription regulation</keyword>
<keyword evidence="5" id="KW-0804">Transcription</keyword>
<evidence type="ECO:0000256" key="5">
    <source>
        <dbReference type="ARBA" id="ARBA00023163"/>
    </source>
</evidence>
<dbReference type="InterPro" id="IPR036388">
    <property type="entry name" value="WH-like_DNA-bd_sf"/>
</dbReference>
<dbReference type="Gene3D" id="1.10.10.10">
    <property type="entry name" value="Winged helix-like DNA-binding domain superfamily/Winged helix DNA-binding domain"/>
    <property type="match status" value="1"/>
</dbReference>
<dbReference type="STRING" id="555512.SAMN04487993_102556"/>
<dbReference type="OrthoDB" id="9775392at2"/>
<evidence type="ECO:0000256" key="2">
    <source>
        <dbReference type="ARBA" id="ARBA00023015"/>
    </source>
</evidence>